<reference evidence="1 2" key="1">
    <citation type="journal article" date="2024" name="Proc. Natl. Acad. Sci. U.S.A.">
        <title>The evolutionary genomics of adaptation to stress in wild rhizobium bacteria.</title>
        <authorList>
            <person name="Kehlet-Delgado H."/>
            <person name="Montoya A.P."/>
            <person name="Jensen K.T."/>
            <person name="Wendlandt C.E."/>
            <person name="Dexheimer C."/>
            <person name="Roberts M."/>
            <person name="Torres Martinez L."/>
            <person name="Friesen M.L."/>
            <person name="Griffitts J.S."/>
            <person name="Porter S.S."/>
        </authorList>
    </citation>
    <scope>NUCLEOTIDE SEQUENCE [LARGE SCALE GENOMIC DNA]</scope>
    <source>
        <strain evidence="1 2">M0729</strain>
    </source>
</reference>
<comment type="caution">
    <text evidence="1">The sequence shown here is derived from an EMBL/GenBank/DDBJ whole genome shotgun (WGS) entry which is preliminary data.</text>
</comment>
<evidence type="ECO:0000313" key="1">
    <source>
        <dbReference type="EMBL" id="MER8936633.1"/>
    </source>
</evidence>
<name>A0ABV1YN97_9HYPH</name>
<dbReference type="Proteomes" id="UP001464387">
    <property type="component" value="Unassembled WGS sequence"/>
</dbReference>
<evidence type="ECO:0000313" key="2">
    <source>
        <dbReference type="Proteomes" id="UP001464387"/>
    </source>
</evidence>
<dbReference type="RefSeq" id="WP_352596260.1">
    <property type="nucleotide sequence ID" value="NZ_JAMYMY010000071.1"/>
</dbReference>
<gene>
    <name evidence="1" type="ORF">NKI33_27195</name>
</gene>
<protein>
    <submittedName>
        <fullName evidence="1">Uncharacterized protein</fullName>
    </submittedName>
</protein>
<keyword evidence="2" id="KW-1185">Reference proteome</keyword>
<sequence length="180" mass="19529">MQKVGAASNLGDYLTPGLQDAIVNRIGNMDPPSQALGAYYVAPHFSKFSDENKSRILDQAIGLASSDPDGNVRNMASNAILNMYPQLDANQQAQAHSVFPGMQDILPHMPPPQHAAEERSANLDGHIAGIEAAVRDTVGPQTSYEQLQRGAQIGRSINHAFNHAREDLMEATRSRDRSGR</sequence>
<accession>A0ABV1YN97</accession>
<organism evidence="1 2">
    <name type="scientific">Mesorhizobium opportunistum</name>
    <dbReference type="NCBI Taxonomy" id="593909"/>
    <lineage>
        <taxon>Bacteria</taxon>
        <taxon>Pseudomonadati</taxon>
        <taxon>Pseudomonadota</taxon>
        <taxon>Alphaproteobacteria</taxon>
        <taxon>Hyphomicrobiales</taxon>
        <taxon>Phyllobacteriaceae</taxon>
        <taxon>Mesorhizobium</taxon>
    </lineage>
</organism>
<proteinExistence type="predicted"/>
<dbReference type="EMBL" id="JAMYPJ010000052">
    <property type="protein sequence ID" value="MER8936633.1"/>
    <property type="molecule type" value="Genomic_DNA"/>
</dbReference>